<dbReference type="EMBL" id="DP000010">
    <property type="protein sequence ID" value="ABA94445.1"/>
    <property type="molecule type" value="Genomic_DNA"/>
</dbReference>
<dbReference type="AlphaFoldDB" id="Q2R200"/>
<reference evidence="2" key="3">
    <citation type="submission" date="2006-01" db="EMBL/GenBank/DDBJ databases">
        <authorList>
            <person name="Buell R."/>
        </authorList>
    </citation>
    <scope>NUCLEOTIDE SEQUENCE</scope>
</reference>
<protein>
    <submittedName>
        <fullName evidence="2">Uncharacterized protein</fullName>
    </submittedName>
</protein>
<accession>Q2R200</accession>
<evidence type="ECO:0000256" key="1">
    <source>
        <dbReference type="SAM" id="MobiDB-lite"/>
    </source>
</evidence>
<feature type="region of interest" description="Disordered" evidence="1">
    <location>
        <begin position="1"/>
        <end position="27"/>
    </location>
</feature>
<proteinExistence type="predicted"/>
<sequence>MRDERPRRQPDEWRSVHSGSGATESPALGSAAAALPIAGFAATALPTTRSVVAKPPTAAVAEPTVVVTAGASEGDQGGEQGVVTTFARPRWDEFVREVWPDRLVPDLKGIFVSRDQPIPLTPKTTFVPSHTILATKHYPTEWAWIVSSLKRPKFTFGPLFDPESEIHR</sequence>
<feature type="compositionally biased region" description="Basic and acidic residues" evidence="1">
    <location>
        <begin position="1"/>
        <end position="15"/>
    </location>
</feature>
<evidence type="ECO:0000313" key="2">
    <source>
        <dbReference type="EMBL" id="ABA94445.1"/>
    </source>
</evidence>
<reference evidence="2" key="1">
    <citation type="journal article" date="2005" name="BMC Biol.">
        <title>The sequence of rice chromosomes 11 and 12, rich in disease resistance genes and recent gene duplications.</title>
        <authorList>
            <consortium name="The rice chromosomes 11 and 12 sequencing consortia"/>
        </authorList>
    </citation>
    <scope>NUCLEOTIDE SEQUENCE [LARGE SCALE GENOMIC DNA]</scope>
</reference>
<reference evidence="2" key="2">
    <citation type="submission" date="2005-04" db="EMBL/GenBank/DDBJ databases">
        <authorList>
            <person name="Buell C.R."/>
            <person name="Wing R.A."/>
            <person name="McCombie W.A."/>
            <person name="Ouyang S."/>
        </authorList>
    </citation>
    <scope>NUCLEOTIDE SEQUENCE</scope>
</reference>
<organism evidence="2">
    <name type="scientific">Oryza sativa subsp. japonica</name>
    <name type="common">Rice</name>
    <dbReference type="NCBI Taxonomy" id="39947"/>
    <lineage>
        <taxon>Eukaryota</taxon>
        <taxon>Viridiplantae</taxon>
        <taxon>Streptophyta</taxon>
        <taxon>Embryophyta</taxon>
        <taxon>Tracheophyta</taxon>
        <taxon>Spermatophyta</taxon>
        <taxon>Magnoliopsida</taxon>
        <taxon>Liliopsida</taxon>
        <taxon>Poales</taxon>
        <taxon>Poaceae</taxon>
        <taxon>BOP clade</taxon>
        <taxon>Oryzoideae</taxon>
        <taxon>Oryzeae</taxon>
        <taxon>Oryzinae</taxon>
        <taxon>Oryza</taxon>
        <taxon>Oryza sativa</taxon>
    </lineage>
</organism>
<name>Q2R200_ORYSJ</name>
<gene>
    <name evidence="2" type="ordered locus">LOC_Os11g37500</name>
</gene>